<organism evidence="2 3">
    <name type="scientific">Sinimarinibacterium flocculans</name>
    <dbReference type="NCBI Taxonomy" id="985250"/>
    <lineage>
        <taxon>Bacteria</taxon>
        <taxon>Pseudomonadati</taxon>
        <taxon>Pseudomonadota</taxon>
        <taxon>Gammaproteobacteria</taxon>
        <taxon>Nevskiales</taxon>
        <taxon>Nevskiaceae</taxon>
        <taxon>Sinimarinibacterium</taxon>
    </lineage>
</organism>
<dbReference type="InterPro" id="IPR018777">
    <property type="entry name" value="Replication_initiator_prot_A"/>
</dbReference>
<accession>A0A318E0T7</accession>
<dbReference type="EMBL" id="QICN01000014">
    <property type="protein sequence ID" value="PXV63998.1"/>
    <property type="molecule type" value="Genomic_DNA"/>
</dbReference>
<protein>
    <submittedName>
        <fullName evidence="2">Replication initiator protein A</fullName>
    </submittedName>
</protein>
<dbReference type="Proteomes" id="UP000248330">
    <property type="component" value="Unassembled WGS sequence"/>
</dbReference>
<evidence type="ECO:0000313" key="3">
    <source>
        <dbReference type="Proteomes" id="UP000248330"/>
    </source>
</evidence>
<dbReference type="RefSeq" id="WP_110266828.1">
    <property type="nucleotide sequence ID" value="NZ_CAWNXA010000014.1"/>
</dbReference>
<feature type="region of interest" description="Disordered" evidence="1">
    <location>
        <begin position="1"/>
        <end position="21"/>
    </location>
</feature>
<evidence type="ECO:0000313" key="2">
    <source>
        <dbReference type="EMBL" id="PXV63998.1"/>
    </source>
</evidence>
<dbReference type="AlphaFoldDB" id="A0A318E0T7"/>
<name>A0A318E0T7_9GAMM</name>
<dbReference type="Pfam" id="PF10134">
    <property type="entry name" value="RPA"/>
    <property type="match status" value="1"/>
</dbReference>
<reference evidence="2 3" key="1">
    <citation type="submission" date="2018-04" db="EMBL/GenBank/DDBJ databases">
        <title>Genomic Encyclopedia of Type Strains, Phase IV (KMG-IV): sequencing the most valuable type-strain genomes for metagenomic binning, comparative biology and taxonomic classification.</title>
        <authorList>
            <person name="Goeker M."/>
        </authorList>
    </citation>
    <scope>NUCLEOTIDE SEQUENCE [LARGE SCALE GENOMIC DNA]</scope>
    <source>
        <strain evidence="2 3">DSM 104150</strain>
    </source>
</reference>
<evidence type="ECO:0000256" key="1">
    <source>
        <dbReference type="SAM" id="MobiDB-lite"/>
    </source>
</evidence>
<proteinExistence type="predicted"/>
<gene>
    <name evidence="2" type="ORF">C8D93_11463</name>
</gene>
<sequence>MSIRSTNCPADSGDPGIAAPTEPRFACETQGTFEQLDLFLADISDAPPKGDRATLEFPFFSLCKRPGSSVRRYEFAGVRVEIIPSARGAPTIYDADVLYYCAGQLTEAANRGRTLGKTLHVRTYDLLKSTQRGLGGGPMQRLIQALDRLTGARIKTNIRTDGLQAVESFGLVDGYRLLDRACVHDPRLSITLSDWLFRAVQAREVLTLDPAYFGLTSGLERRLYLILRKHLGNQPAWSIRLENLHRKSGSESSLRRFRFEIHHLAARSLAPPLDRFILQIQNDYFRAYSRDSRGTSALLTDIQRSRKATTSGDSGVARRCGEIL</sequence>
<keyword evidence="3" id="KW-1185">Reference proteome</keyword>
<dbReference type="OrthoDB" id="581589at2"/>
<comment type="caution">
    <text evidence="2">The sequence shown here is derived from an EMBL/GenBank/DDBJ whole genome shotgun (WGS) entry which is preliminary data.</text>
</comment>